<sequence>MMMVFSPSHDGFVGHDLGMRGDVLRGELRRLVGLRSGSTPAAPFPSGTRAGAADWAGARSGASPTGAP</sequence>
<dbReference type="AlphaFoldDB" id="A0A0E9SJD4"/>
<evidence type="ECO:0000256" key="1">
    <source>
        <dbReference type="SAM" id="MobiDB-lite"/>
    </source>
</evidence>
<organism evidence="2">
    <name type="scientific">Anguilla anguilla</name>
    <name type="common">European freshwater eel</name>
    <name type="synonym">Muraena anguilla</name>
    <dbReference type="NCBI Taxonomy" id="7936"/>
    <lineage>
        <taxon>Eukaryota</taxon>
        <taxon>Metazoa</taxon>
        <taxon>Chordata</taxon>
        <taxon>Craniata</taxon>
        <taxon>Vertebrata</taxon>
        <taxon>Euteleostomi</taxon>
        <taxon>Actinopterygii</taxon>
        <taxon>Neopterygii</taxon>
        <taxon>Teleostei</taxon>
        <taxon>Anguilliformes</taxon>
        <taxon>Anguillidae</taxon>
        <taxon>Anguilla</taxon>
    </lineage>
</organism>
<accession>A0A0E9SJD4</accession>
<reference evidence="2" key="2">
    <citation type="journal article" date="2015" name="Fish Shellfish Immunol.">
        <title>Early steps in the European eel (Anguilla anguilla)-Vibrio vulnificus interaction in the gills: Role of the RtxA13 toxin.</title>
        <authorList>
            <person name="Callol A."/>
            <person name="Pajuelo D."/>
            <person name="Ebbesson L."/>
            <person name="Teles M."/>
            <person name="MacKenzie S."/>
            <person name="Amaro C."/>
        </authorList>
    </citation>
    <scope>NUCLEOTIDE SEQUENCE</scope>
</reference>
<name>A0A0E9SJD4_ANGAN</name>
<reference evidence="2" key="1">
    <citation type="submission" date="2014-11" db="EMBL/GenBank/DDBJ databases">
        <authorList>
            <person name="Amaro Gonzalez C."/>
        </authorList>
    </citation>
    <scope>NUCLEOTIDE SEQUENCE</scope>
</reference>
<evidence type="ECO:0000313" key="2">
    <source>
        <dbReference type="EMBL" id="JAH41499.1"/>
    </source>
</evidence>
<feature type="region of interest" description="Disordered" evidence="1">
    <location>
        <begin position="34"/>
        <end position="68"/>
    </location>
</feature>
<protein>
    <submittedName>
        <fullName evidence="2">Uncharacterized protein</fullName>
    </submittedName>
</protein>
<proteinExistence type="predicted"/>
<dbReference type="EMBL" id="GBXM01067078">
    <property type="protein sequence ID" value="JAH41499.1"/>
    <property type="molecule type" value="Transcribed_RNA"/>
</dbReference>